<evidence type="ECO:0000256" key="1">
    <source>
        <dbReference type="SAM" id="MobiDB-lite"/>
    </source>
</evidence>
<dbReference type="InterPro" id="IPR043724">
    <property type="entry name" value="DUF5666"/>
</dbReference>
<organism evidence="3 4">
    <name type="scientific">Variovorax paradoxus</name>
    <dbReference type="NCBI Taxonomy" id="34073"/>
    <lineage>
        <taxon>Bacteria</taxon>
        <taxon>Pseudomonadati</taxon>
        <taxon>Pseudomonadota</taxon>
        <taxon>Betaproteobacteria</taxon>
        <taxon>Burkholderiales</taxon>
        <taxon>Comamonadaceae</taxon>
        <taxon>Variovorax</taxon>
    </lineage>
</organism>
<feature type="domain" description="DUF5666" evidence="2">
    <location>
        <begin position="259"/>
        <end position="319"/>
    </location>
</feature>
<dbReference type="RefSeq" id="WP_042581150.1">
    <property type="nucleotide sequence ID" value="NZ_JXQQ01000061.1"/>
</dbReference>
<reference evidence="3 4" key="1">
    <citation type="submission" date="2014-12" db="EMBL/GenBank/DDBJ databases">
        <title>16Stimator: statistical estimation of ribosomal gene copy numbers from draft genome assemblies.</title>
        <authorList>
            <person name="Perisin M.A."/>
            <person name="Vetter M."/>
            <person name="Gilbert J.A."/>
            <person name="Bergelson J."/>
        </authorList>
    </citation>
    <scope>NUCLEOTIDE SEQUENCE [LARGE SCALE GENOMIC DNA]</scope>
    <source>
        <strain evidence="3 4">MEDvA23</strain>
    </source>
</reference>
<gene>
    <name evidence="3" type="ORF">RT97_22980</name>
</gene>
<dbReference type="Pfam" id="PF18914">
    <property type="entry name" value="DUF5666"/>
    <property type="match status" value="4"/>
</dbReference>
<feature type="compositionally biased region" description="Gly residues" evidence="1">
    <location>
        <begin position="85"/>
        <end position="110"/>
    </location>
</feature>
<accession>A0A0D0M189</accession>
<proteinExistence type="predicted"/>
<evidence type="ECO:0000313" key="3">
    <source>
        <dbReference type="EMBL" id="KIQ26126.1"/>
    </source>
</evidence>
<dbReference type="PROSITE" id="PS51257">
    <property type="entry name" value="PROKAR_LIPOPROTEIN"/>
    <property type="match status" value="1"/>
</dbReference>
<dbReference type="EMBL" id="JXQQ01000061">
    <property type="protein sequence ID" value="KIQ26126.1"/>
    <property type="molecule type" value="Genomic_DNA"/>
</dbReference>
<feature type="domain" description="DUF5666" evidence="2">
    <location>
        <begin position="187"/>
        <end position="247"/>
    </location>
</feature>
<dbReference type="OrthoDB" id="8900756at2"/>
<comment type="caution">
    <text evidence="3">The sequence shown here is derived from an EMBL/GenBank/DDBJ whole genome shotgun (WGS) entry which is preliminary data.</text>
</comment>
<sequence length="471" mass="45292">MSTTKTPRRVMLGLIAAGFMALLLSCGGGGGGGSTAGFGAGIAAGAGAGGVNGTGNSGGDGANSGTSAGIGTGAGADGSADGSGSTAGNGGTDSSGVGSGGTAGNGNTDGVGSGGTGVTADAAGIGAADGLGSIILNGLRYDTDSATINVEDAAELQIGMSARVAGKVDANFTSGIATQVVSAAELRGAVSHIDLGAGSFVVMGIGVSIDNATVWADASGLASMVDGSLVQVWGLPGAPGTLRATRVQVAPSLTAPLVTGAVRNLDAANKTFTLGQLTVEYGAASFAGIDTTSLVNGVIVRARGTTAPAAGRFKATKVEGWYAIPLSDGFAVQLAGVITDFASRGAFEVLGTPVDATSSLINGGPASSLGNGVKVEVDGFMSGGVLVAKKLRIRNVPGTGGPASFTLIGAIGAFHSAADFRVRGQPVDASGPGTVFENGTIANLGNGQRVTVVGDRVLDGVLIAQRVTFSP</sequence>
<feature type="region of interest" description="Disordered" evidence="1">
    <location>
        <begin position="73"/>
        <end position="110"/>
    </location>
</feature>
<feature type="domain" description="DUF5666" evidence="2">
    <location>
        <begin position="336"/>
        <end position="390"/>
    </location>
</feature>
<evidence type="ECO:0000313" key="4">
    <source>
        <dbReference type="Proteomes" id="UP000032067"/>
    </source>
</evidence>
<dbReference type="AlphaFoldDB" id="A0A0D0M189"/>
<name>A0A0D0M189_VARPD</name>
<feature type="domain" description="DUF5666" evidence="2">
    <location>
        <begin position="409"/>
        <end position="467"/>
    </location>
</feature>
<protein>
    <recommendedName>
        <fullName evidence="2">DUF5666 domain-containing protein</fullName>
    </recommendedName>
</protein>
<evidence type="ECO:0000259" key="2">
    <source>
        <dbReference type="Pfam" id="PF18914"/>
    </source>
</evidence>
<dbReference type="Proteomes" id="UP000032067">
    <property type="component" value="Unassembled WGS sequence"/>
</dbReference>